<proteinExistence type="inferred from homology"/>
<dbReference type="AlphaFoldDB" id="A0A1M4TJ62"/>
<dbReference type="HAMAP" id="MF_01518">
    <property type="entry name" value="Adenine_deamin"/>
    <property type="match status" value="1"/>
</dbReference>
<dbReference type="RefSeq" id="WP_084730951.1">
    <property type="nucleotide sequence ID" value="NZ_FQVL01000001.1"/>
</dbReference>
<dbReference type="SUPFAM" id="SSF51556">
    <property type="entry name" value="Metallo-dependent hydrolases"/>
    <property type="match status" value="1"/>
</dbReference>
<evidence type="ECO:0000256" key="6">
    <source>
        <dbReference type="HAMAP-Rule" id="MF_01518"/>
    </source>
</evidence>
<dbReference type="PANTHER" id="PTHR11113:SF2">
    <property type="entry name" value="ADENINE DEAMINASE"/>
    <property type="match status" value="1"/>
</dbReference>
<reference evidence="9 10" key="1">
    <citation type="submission" date="2016-11" db="EMBL/GenBank/DDBJ databases">
        <authorList>
            <person name="Jaros S."/>
            <person name="Januszkiewicz K."/>
            <person name="Wedrychowicz H."/>
        </authorList>
    </citation>
    <scope>NUCLEOTIDE SEQUENCE [LARGE SCALE GENOMIC DNA]</scope>
    <source>
        <strain evidence="9 10">DSM 44666</strain>
    </source>
</reference>
<dbReference type="GO" id="GO:0000034">
    <property type="term" value="F:adenine deaminase activity"/>
    <property type="evidence" value="ECO:0007669"/>
    <property type="project" value="UniProtKB-UniRule"/>
</dbReference>
<dbReference type="Pfam" id="PF01979">
    <property type="entry name" value="Amidohydro_1"/>
    <property type="match status" value="1"/>
</dbReference>
<dbReference type="SUPFAM" id="SSF51338">
    <property type="entry name" value="Composite domain of metallo-dependent hydrolases"/>
    <property type="match status" value="1"/>
</dbReference>
<evidence type="ECO:0000256" key="3">
    <source>
        <dbReference type="ARBA" id="ARBA00022801"/>
    </source>
</evidence>
<dbReference type="InterPro" id="IPR011059">
    <property type="entry name" value="Metal-dep_hydrolase_composite"/>
</dbReference>
<dbReference type="InterPro" id="IPR006680">
    <property type="entry name" value="Amidohydro-rel"/>
</dbReference>
<gene>
    <name evidence="6" type="primary">ade</name>
    <name evidence="9" type="ORF">SAMN05444392_101487</name>
</gene>
<dbReference type="STRING" id="112248.SAMN05444392_101487"/>
<name>A0A1M4TJ62_9BACL</name>
<dbReference type="Proteomes" id="UP000184476">
    <property type="component" value="Unassembled WGS sequence"/>
</dbReference>
<evidence type="ECO:0000256" key="1">
    <source>
        <dbReference type="ARBA" id="ARBA00006773"/>
    </source>
</evidence>
<evidence type="ECO:0000256" key="5">
    <source>
        <dbReference type="ARBA" id="ARBA00047720"/>
    </source>
</evidence>
<protein>
    <recommendedName>
        <fullName evidence="2 6">Adenine deaminase</fullName>
        <shortName evidence="6">Adenase</shortName>
        <shortName evidence="6">Adenine aminase</shortName>
        <ecNumber evidence="2 6">3.5.4.2</ecNumber>
    </recommendedName>
</protein>
<dbReference type="InterPro" id="IPR006679">
    <property type="entry name" value="Adenine_deam"/>
</dbReference>
<keyword evidence="3 6" id="KW-0378">Hydrolase</keyword>
<dbReference type="NCBIfam" id="TIGR01178">
    <property type="entry name" value="ade"/>
    <property type="match status" value="1"/>
</dbReference>
<accession>A0A1M4TJ62</accession>
<dbReference type="InterPro" id="IPR026912">
    <property type="entry name" value="Adenine_deam_C"/>
</dbReference>
<dbReference type="GO" id="GO:0006146">
    <property type="term" value="P:adenine catabolic process"/>
    <property type="evidence" value="ECO:0007669"/>
    <property type="project" value="InterPro"/>
</dbReference>
<dbReference type="InterPro" id="IPR032466">
    <property type="entry name" value="Metal_Hydrolase"/>
</dbReference>
<feature type="domain" description="Amidohydrolase-related" evidence="7">
    <location>
        <begin position="68"/>
        <end position="352"/>
    </location>
</feature>
<comment type="catalytic activity">
    <reaction evidence="5 6">
        <text>adenine + H2O + H(+) = hypoxanthine + NH4(+)</text>
        <dbReference type="Rhea" id="RHEA:23688"/>
        <dbReference type="ChEBI" id="CHEBI:15377"/>
        <dbReference type="ChEBI" id="CHEBI:15378"/>
        <dbReference type="ChEBI" id="CHEBI:16708"/>
        <dbReference type="ChEBI" id="CHEBI:17368"/>
        <dbReference type="ChEBI" id="CHEBI:28938"/>
        <dbReference type="EC" id="3.5.4.2"/>
    </reaction>
</comment>
<comment type="similarity">
    <text evidence="1 6">Belongs to the metallo-dependent hydrolases superfamily. Adenine deaminase family.</text>
</comment>
<dbReference type="PANTHER" id="PTHR11113">
    <property type="entry name" value="N-ACETYLGLUCOSAMINE-6-PHOSPHATE DEACETYLASE"/>
    <property type="match status" value="1"/>
</dbReference>
<dbReference type="EMBL" id="FQVL01000001">
    <property type="protein sequence ID" value="SHE44364.1"/>
    <property type="molecule type" value="Genomic_DNA"/>
</dbReference>
<keyword evidence="10" id="KW-1185">Reference proteome</keyword>
<dbReference type="OrthoDB" id="9775607at2"/>
<dbReference type="Gene3D" id="2.30.40.10">
    <property type="entry name" value="Urease, subunit C, domain 1"/>
    <property type="match status" value="1"/>
</dbReference>
<evidence type="ECO:0000256" key="2">
    <source>
        <dbReference type="ARBA" id="ARBA00012782"/>
    </source>
</evidence>
<evidence type="ECO:0000313" key="9">
    <source>
        <dbReference type="EMBL" id="SHE44364.1"/>
    </source>
</evidence>
<dbReference type="EC" id="3.5.4.2" evidence="2 6"/>
<feature type="domain" description="Adenine deaminase C-terminal" evidence="8">
    <location>
        <begin position="411"/>
        <end position="579"/>
    </location>
</feature>
<evidence type="ECO:0000313" key="10">
    <source>
        <dbReference type="Proteomes" id="UP000184476"/>
    </source>
</evidence>
<dbReference type="Gene3D" id="3.20.20.140">
    <property type="entry name" value="Metal-dependent hydrolases"/>
    <property type="match status" value="1"/>
</dbReference>
<keyword evidence="4 6" id="KW-0464">Manganese</keyword>
<evidence type="ECO:0000256" key="4">
    <source>
        <dbReference type="ARBA" id="ARBA00023211"/>
    </source>
</evidence>
<comment type="cofactor">
    <cofactor evidence="6">
        <name>Mn(2+)</name>
        <dbReference type="ChEBI" id="CHEBI:29035"/>
    </cofactor>
</comment>
<evidence type="ECO:0000259" key="8">
    <source>
        <dbReference type="Pfam" id="PF13382"/>
    </source>
</evidence>
<organism evidence="9 10">
    <name type="scientific">Seinonella peptonophila</name>
    <dbReference type="NCBI Taxonomy" id="112248"/>
    <lineage>
        <taxon>Bacteria</taxon>
        <taxon>Bacillati</taxon>
        <taxon>Bacillota</taxon>
        <taxon>Bacilli</taxon>
        <taxon>Bacillales</taxon>
        <taxon>Thermoactinomycetaceae</taxon>
        <taxon>Seinonella</taxon>
    </lineage>
</organism>
<sequence>MKNELMAAARGDIPLDFVIENVQLVNVFTGEIYPASIGIKDGWFVHVSEQEKMDFDADQRLDAQQMYAIPGLIDTHLHIESSMLTPAQYAQTVLPHGTTTIVTDPHEIANVLGVEGVRYMVEACKDLDLRVLTLAPSCIPSAPKVETSGADFTADVIRELLKWPEIDGVAEVMNYHGVIHEDQRMMGILKANEEVGKIAQGHAPRVSGNELSTYLIAGPDSDHECRTGDEALEKIRSGMTVEIRESSFSMNMAAIAEAIKELGYLPNVTLCSDDVLAVHLMERGHMDHVVRRAIEEGIEPIHAIRFATLNAANRLHRYDLGAIAPRRRADLVLLKDIQQVEVQDVFVEGKHVASRGMCLEQQSELAPPDHFLQTVRLNRFDESQFHMKVEDDVKEVSVRVIEYDAAPGIPTDFLETTLPVQDGEINFNAYQGKKAPLCQISVWHRHGLNQNHAEGLLAGFGIIAGAVATTVAHDSHHLAVLGVNPKDMAIAANHLREMNGGMIGVWNGEVIAKLALPLAGLMSLEPATRLGSQINQFIEKLNQTIMPGFNPIHRLIVATLPVIPRAKITDLGLVDVERQELVPFVIEA</sequence>
<dbReference type="Pfam" id="PF13382">
    <property type="entry name" value="Adenine_deam_C"/>
    <property type="match status" value="1"/>
</dbReference>
<evidence type="ECO:0000259" key="7">
    <source>
        <dbReference type="Pfam" id="PF01979"/>
    </source>
</evidence>